<comment type="caution">
    <text evidence="9">The sequence shown here is derived from an EMBL/GenBank/DDBJ whole genome shotgun (WGS) entry which is preliminary data.</text>
</comment>
<dbReference type="Gene3D" id="3.40.630.10">
    <property type="entry name" value="Zn peptidases"/>
    <property type="match status" value="1"/>
</dbReference>
<dbReference type="Proteomes" id="UP000305887">
    <property type="component" value="Unassembled WGS sequence"/>
</dbReference>
<evidence type="ECO:0000256" key="2">
    <source>
        <dbReference type="ARBA" id="ARBA00022438"/>
    </source>
</evidence>
<dbReference type="CDD" id="cd05656">
    <property type="entry name" value="M42_Frv"/>
    <property type="match status" value="1"/>
</dbReference>
<evidence type="ECO:0000256" key="6">
    <source>
        <dbReference type="PIRNR" id="PIRNR001123"/>
    </source>
</evidence>
<reference evidence="9 10" key="1">
    <citation type="submission" date="2019-06" db="EMBL/GenBank/DDBJ databases">
        <title>YIM 131921 draft genome.</title>
        <authorList>
            <person name="Jiang L."/>
        </authorList>
    </citation>
    <scope>NUCLEOTIDE SEQUENCE [LARGE SCALE GENOMIC DNA]</scope>
    <source>
        <strain evidence="9 10">YIM 131921</strain>
    </source>
</reference>
<feature type="binding site" evidence="8">
    <location>
        <position position="321"/>
    </location>
    <ligand>
        <name>Zn(2+)</name>
        <dbReference type="ChEBI" id="CHEBI:29105"/>
        <label>2</label>
    </ligand>
</feature>
<dbReference type="AlphaFoldDB" id="A0A5C4MX53"/>
<evidence type="ECO:0000313" key="10">
    <source>
        <dbReference type="Proteomes" id="UP000305887"/>
    </source>
</evidence>
<comment type="similarity">
    <text evidence="1 6">Belongs to the peptidase M42 family.</text>
</comment>
<keyword evidence="3" id="KW-0645">Protease</keyword>
<dbReference type="GO" id="GO:0006508">
    <property type="term" value="P:proteolysis"/>
    <property type="evidence" value="ECO:0007669"/>
    <property type="project" value="UniProtKB-KW"/>
</dbReference>
<dbReference type="InterPro" id="IPR051464">
    <property type="entry name" value="Peptidase_M42_aminopept"/>
</dbReference>
<evidence type="ECO:0000256" key="4">
    <source>
        <dbReference type="ARBA" id="ARBA00022723"/>
    </source>
</evidence>
<dbReference type="EMBL" id="VDFU01000013">
    <property type="protein sequence ID" value="TNC49194.1"/>
    <property type="molecule type" value="Genomic_DNA"/>
</dbReference>
<keyword evidence="2" id="KW-0031">Aminopeptidase</keyword>
<feature type="binding site" evidence="8">
    <location>
        <position position="65"/>
    </location>
    <ligand>
        <name>Zn(2+)</name>
        <dbReference type="ChEBI" id="CHEBI:29105"/>
        <label>1</label>
    </ligand>
</feature>
<dbReference type="PANTHER" id="PTHR32481">
    <property type="entry name" value="AMINOPEPTIDASE"/>
    <property type="match status" value="1"/>
</dbReference>
<accession>A0A5C4MX53</accession>
<dbReference type="GO" id="GO:0046872">
    <property type="term" value="F:metal ion binding"/>
    <property type="evidence" value="ECO:0007669"/>
    <property type="project" value="UniProtKB-UniRule"/>
</dbReference>
<evidence type="ECO:0000256" key="7">
    <source>
        <dbReference type="PIRSR" id="PIRSR001123-1"/>
    </source>
</evidence>
<proteinExistence type="inferred from homology"/>
<keyword evidence="10" id="KW-1185">Reference proteome</keyword>
<feature type="binding site" evidence="8">
    <location>
        <position position="176"/>
    </location>
    <ligand>
        <name>Zn(2+)</name>
        <dbReference type="ChEBI" id="CHEBI:29105"/>
        <label>1</label>
    </ligand>
</feature>
<dbReference type="RefSeq" id="WP_139077118.1">
    <property type="nucleotide sequence ID" value="NZ_VDFU01000013.1"/>
</dbReference>
<sequence length="355" mass="38098">MQSSSLEFLTSLVSAPSPSGFEQPVARLYREYATPFADGVTTDVAGNVVAVLNPDASMKVMLAGHMDEIGFIIHHIGDDGLLHFSAIGGHDSTTPMGQRVWVHGRERVTGVVGRKAIHLLDPEELKEKPKMKDLWIDIGASSREEAEAIVQLGDVVTYQYEFQTLLGGRATARAFDNKAGLFVVAEALRLLREEGGLHPEVGVHAVGTVQEEIGSRGAQVAAFGIAPQSGIAVDMGHAIDYPDVSKAQHGQFDIGKGPGIDRGANTNPVVFDLLTQAAREEGIPYQVHVTAGATPTDAKAMQVNRGGMATALLNVPLRYMHTPCEVLSLKDLEASARLLAAYCRRITPDTDFTPR</sequence>
<evidence type="ECO:0000256" key="3">
    <source>
        <dbReference type="ARBA" id="ARBA00022670"/>
    </source>
</evidence>
<evidence type="ECO:0000256" key="5">
    <source>
        <dbReference type="ARBA" id="ARBA00022801"/>
    </source>
</evidence>
<name>A0A5C4MX53_9RHOB</name>
<dbReference type="InterPro" id="IPR008007">
    <property type="entry name" value="Peptidase_M42"/>
</dbReference>
<dbReference type="SUPFAM" id="SSF101821">
    <property type="entry name" value="Aminopeptidase/glucanase lid domain"/>
    <property type="match status" value="1"/>
</dbReference>
<evidence type="ECO:0000256" key="8">
    <source>
        <dbReference type="PIRSR" id="PIRSR001123-2"/>
    </source>
</evidence>
<dbReference type="InterPro" id="IPR023367">
    <property type="entry name" value="Peptidase_M42_dom2"/>
</dbReference>
<dbReference type="Gene3D" id="2.40.30.40">
    <property type="entry name" value="Peptidase M42, domain 2"/>
    <property type="match status" value="1"/>
</dbReference>
<evidence type="ECO:0000256" key="1">
    <source>
        <dbReference type="ARBA" id="ARBA00006272"/>
    </source>
</evidence>
<dbReference type="PIRSF" id="PIRSF001123">
    <property type="entry name" value="PepA_GA"/>
    <property type="match status" value="1"/>
</dbReference>
<feature type="active site" description="Proton acceptor" evidence="7">
    <location>
        <position position="211"/>
    </location>
</feature>
<keyword evidence="5" id="KW-0378">Hydrolase</keyword>
<organism evidence="9 10">
    <name type="scientific">Rubellimicrobium rubrum</name>
    <dbReference type="NCBI Taxonomy" id="2585369"/>
    <lineage>
        <taxon>Bacteria</taxon>
        <taxon>Pseudomonadati</taxon>
        <taxon>Pseudomonadota</taxon>
        <taxon>Alphaproteobacteria</taxon>
        <taxon>Rhodobacterales</taxon>
        <taxon>Roseobacteraceae</taxon>
        <taxon>Rubellimicrobium</taxon>
    </lineage>
</organism>
<gene>
    <name evidence="9" type="ORF">FHG66_12170</name>
</gene>
<protein>
    <submittedName>
        <fullName evidence="9">M42 family metallopeptidase</fullName>
    </submittedName>
</protein>
<feature type="binding site" evidence="8">
    <location>
        <position position="234"/>
    </location>
    <ligand>
        <name>Zn(2+)</name>
        <dbReference type="ChEBI" id="CHEBI:29105"/>
        <label>1</label>
    </ligand>
</feature>
<feature type="binding site" evidence="8">
    <location>
        <position position="176"/>
    </location>
    <ligand>
        <name>Zn(2+)</name>
        <dbReference type="ChEBI" id="CHEBI:29105"/>
        <label>2</label>
    </ligand>
</feature>
<keyword evidence="4 8" id="KW-0479">Metal-binding</keyword>
<dbReference type="GO" id="GO:0004177">
    <property type="term" value="F:aminopeptidase activity"/>
    <property type="evidence" value="ECO:0007669"/>
    <property type="project" value="UniProtKB-UniRule"/>
</dbReference>
<evidence type="ECO:0000313" key="9">
    <source>
        <dbReference type="EMBL" id="TNC49194.1"/>
    </source>
</evidence>
<dbReference type="SUPFAM" id="SSF53187">
    <property type="entry name" value="Zn-dependent exopeptidases"/>
    <property type="match status" value="1"/>
</dbReference>
<dbReference type="OrthoDB" id="9772053at2"/>
<dbReference type="PANTHER" id="PTHR32481:SF20">
    <property type="entry name" value="AMINOPEPTIDASE YSDC"/>
    <property type="match status" value="1"/>
</dbReference>
<feature type="binding site" evidence="8">
    <location>
        <position position="212"/>
    </location>
    <ligand>
        <name>Zn(2+)</name>
        <dbReference type="ChEBI" id="CHEBI:29105"/>
        <label>2</label>
    </ligand>
</feature>
<dbReference type="Pfam" id="PF05343">
    <property type="entry name" value="Peptidase_M42"/>
    <property type="match status" value="1"/>
</dbReference>
<comment type="cofactor">
    <cofactor evidence="8">
        <name>a divalent metal cation</name>
        <dbReference type="ChEBI" id="CHEBI:60240"/>
    </cofactor>
    <text evidence="8">Binds 2 divalent metal cations per subunit.</text>
</comment>